<keyword evidence="7" id="KW-1185">Reference proteome</keyword>
<dbReference type="Gene3D" id="3.40.50.2300">
    <property type="match status" value="2"/>
</dbReference>
<dbReference type="PROSITE" id="PS50932">
    <property type="entry name" value="HTH_LACI_2"/>
    <property type="match status" value="1"/>
</dbReference>
<organism evidence="6 7">
    <name type="scientific">Nocardiopsis composta</name>
    <dbReference type="NCBI Taxonomy" id="157465"/>
    <lineage>
        <taxon>Bacteria</taxon>
        <taxon>Bacillati</taxon>
        <taxon>Actinomycetota</taxon>
        <taxon>Actinomycetes</taxon>
        <taxon>Streptosporangiales</taxon>
        <taxon>Nocardiopsidaceae</taxon>
        <taxon>Nocardiopsis</taxon>
    </lineage>
</organism>
<feature type="region of interest" description="Disordered" evidence="4">
    <location>
        <begin position="314"/>
        <end position="346"/>
    </location>
</feature>
<evidence type="ECO:0000256" key="4">
    <source>
        <dbReference type="SAM" id="MobiDB-lite"/>
    </source>
</evidence>
<dbReference type="Proteomes" id="UP000572635">
    <property type="component" value="Unassembled WGS sequence"/>
</dbReference>
<dbReference type="PROSITE" id="PS00356">
    <property type="entry name" value="HTH_LACI_1"/>
    <property type="match status" value="1"/>
</dbReference>
<evidence type="ECO:0000256" key="1">
    <source>
        <dbReference type="ARBA" id="ARBA00023015"/>
    </source>
</evidence>
<dbReference type="PANTHER" id="PTHR30146">
    <property type="entry name" value="LACI-RELATED TRANSCRIPTIONAL REPRESSOR"/>
    <property type="match status" value="1"/>
</dbReference>
<keyword evidence="2 6" id="KW-0238">DNA-binding</keyword>
<dbReference type="CDD" id="cd01392">
    <property type="entry name" value="HTH_LacI"/>
    <property type="match status" value="1"/>
</dbReference>
<dbReference type="EMBL" id="JACHDB010000001">
    <property type="protein sequence ID" value="MBB5430763.1"/>
    <property type="molecule type" value="Genomic_DNA"/>
</dbReference>
<proteinExistence type="predicted"/>
<evidence type="ECO:0000259" key="5">
    <source>
        <dbReference type="PROSITE" id="PS50932"/>
    </source>
</evidence>
<dbReference type="GO" id="GO:0003700">
    <property type="term" value="F:DNA-binding transcription factor activity"/>
    <property type="evidence" value="ECO:0007669"/>
    <property type="project" value="TreeGrafter"/>
</dbReference>
<dbReference type="Pfam" id="PF13377">
    <property type="entry name" value="Peripla_BP_3"/>
    <property type="match status" value="1"/>
</dbReference>
<dbReference type="GO" id="GO:0000976">
    <property type="term" value="F:transcription cis-regulatory region binding"/>
    <property type="evidence" value="ECO:0007669"/>
    <property type="project" value="TreeGrafter"/>
</dbReference>
<dbReference type="SUPFAM" id="SSF53822">
    <property type="entry name" value="Periplasmic binding protein-like I"/>
    <property type="match status" value="1"/>
</dbReference>
<dbReference type="InterPro" id="IPR000843">
    <property type="entry name" value="HTH_LacI"/>
</dbReference>
<protein>
    <submittedName>
        <fullName evidence="6">DNA-binding LacI/PurR family transcriptional regulator</fullName>
    </submittedName>
</protein>
<dbReference type="RefSeq" id="WP_184388873.1">
    <property type="nucleotide sequence ID" value="NZ_BAAAJD010000018.1"/>
</dbReference>
<dbReference type="SMART" id="SM00354">
    <property type="entry name" value="HTH_LACI"/>
    <property type="match status" value="1"/>
</dbReference>
<evidence type="ECO:0000313" key="6">
    <source>
        <dbReference type="EMBL" id="MBB5430763.1"/>
    </source>
</evidence>
<dbReference type="InterPro" id="IPR028082">
    <property type="entry name" value="Peripla_BP_I"/>
</dbReference>
<dbReference type="SUPFAM" id="SSF47413">
    <property type="entry name" value="lambda repressor-like DNA-binding domains"/>
    <property type="match status" value="1"/>
</dbReference>
<keyword evidence="1" id="KW-0805">Transcription regulation</keyword>
<evidence type="ECO:0000256" key="2">
    <source>
        <dbReference type="ARBA" id="ARBA00023125"/>
    </source>
</evidence>
<dbReference type="AlphaFoldDB" id="A0A7W8VCB8"/>
<keyword evidence="3" id="KW-0804">Transcription</keyword>
<comment type="caution">
    <text evidence="6">The sequence shown here is derived from an EMBL/GenBank/DDBJ whole genome shotgun (WGS) entry which is preliminary data.</text>
</comment>
<dbReference type="CDD" id="cd06267">
    <property type="entry name" value="PBP1_LacI_sugar_binding-like"/>
    <property type="match status" value="1"/>
</dbReference>
<dbReference type="InterPro" id="IPR046335">
    <property type="entry name" value="LacI/GalR-like_sensor"/>
</dbReference>
<accession>A0A7W8VCB8</accession>
<reference evidence="6 7" key="1">
    <citation type="submission" date="2020-08" db="EMBL/GenBank/DDBJ databases">
        <title>Sequencing the genomes of 1000 actinobacteria strains.</title>
        <authorList>
            <person name="Klenk H.-P."/>
        </authorList>
    </citation>
    <scope>NUCLEOTIDE SEQUENCE [LARGE SCALE GENOMIC DNA]</scope>
    <source>
        <strain evidence="6 7">DSM 44551</strain>
    </source>
</reference>
<dbReference type="PANTHER" id="PTHR30146:SF155">
    <property type="entry name" value="ALANINE RACEMASE"/>
    <property type="match status" value="1"/>
</dbReference>
<dbReference type="Gene3D" id="1.10.260.40">
    <property type="entry name" value="lambda repressor-like DNA-binding domains"/>
    <property type="match status" value="1"/>
</dbReference>
<evidence type="ECO:0000313" key="7">
    <source>
        <dbReference type="Proteomes" id="UP000572635"/>
    </source>
</evidence>
<evidence type="ECO:0000256" key="3">
    <source>
        <dbReference type="ARBA" id="ARBA00023163"/>
    </source>
</evidence>
<gene>
    <name evidence="6" type="ORF">HDA36_000847</name>
</gene>
<sequence length="346" mass="36023">MRRPTITDIARRAGVSPAAVSFALNGRPGVSEGTRRRILDAADALGWQPNTAARSLSSAEAGAIGLVVARPARTLGVEQFFMQFISGVQAELSERSHALLLHLVEEVDAEIAAYRRWWAERRVDGVLVVDLLEDDPRPAALRDLGMPALLAGGPDPAGVLPSVWIDDARAMTAVLDHLRGLGHERIAHVSGPAGLLHTARRRAAFGSAPHGGPGPGVAADFTDAEGARATSALLAAADRPTAIVYDNDVMAVAGLSAARQAGLAVPADLSIVSWEDSTLCRVTHPTLTALSRDAFRFGSTAAARLLSLLGPDPAGGTADTEFDLPALVPRESTAPPPRTGSVTPGP</sequence>
<name>A0A7W8VCB8_9ACTN</name>
<dbReference type="InterPro" id="IPR010982">
    <property type="entry name" value="Lambda_DNA-bd_dom_sf"/>
</dbReference>
<dbReference type="Pfam" id="PF00356">
    <property type="entry name" value="LacI"/>
    <property type="match status" value="1"/>
</dbReference>
<feature type="domain" description="HTH lacI-type" evidence="5">
    <location>
        <begin position="4"/>
        <end position="58"/>
    </location>
</feature>